<evidence type="ECO:0000256" key="1">
    <source>
        <dbReference type="SAM" id="MobiDB-lite"/>
    </source>
</evidence>
<protein>
    <recommendedName>
        <fullName evidence="2">CS domain-containing protein</fullName>
    </recommendedName>
</protein>
<dbReference type="OrthoDB" id="10516961at2759"/>
<reference evidence="3" key="1">
    <citation type="submission" date="2021-11" db="EMBL/GenBank/DDBJ databases">
        <authorList>
            <consortium name="Genoscope - CEA"/>
            <person name="William W."/>
        </authorList>
    </citation>
    <scope>NUCLEOTIDE SEQUENCE</scope>
</reference>
<evidence type="ECO:0000313" key="3">
    <source>
        <dbReference type="EMBL" id="CAH0366003.1"/>
    </source>
</evidence>
<dbReference type="EMBL" id="CAKKNE010000001">
    <property type="protein sequence ID" value="CAH0366003.1"/>
    <property type="molecule type" value="Genomic_DNA"/>
</dbReference>
<organism evidence="3 4">
    <name type="scientific">Pelagomonas calceolata</name>
    <dbReference type="NCBI Taxonomy" id="35677"/>
    <lineage>
        <taxon>Eukaryota</taxon>
        <taxon>Sar</taxon>
        <taxon>Stramenopiles</taxon>
        <taxon>Ochrophyta</taxon>
        <taxon>Pelagophyceae</taxon>
        <taxon>Pelagomonadales</taxon>
        <taxon>Pelagomonadaceae</taxon>
        <taxon>Pelagomonas</taxon>
    </lineage>
</organism>
<dbReference type="InterPro" id="IPR007052">
    <property type="entry name" value="CS_dom"/>
</dbReference>
<dbReference type="PROSITE" id="PS51203">
    <property type="entry name" value="CS"/>
    <property type="match status" value="1"/>
</dbReference>
<dbReference type="PANTHER" id="PTHR13164">
    <property type="entry name" value="CALICYLIN BINDING PROTEIN"/>
    <property type="match status" value="1"/>
</dbReference>
<dbReference type="PANTHER" id="PTHR13164:SF6">
    <property type="entry name" value="CS DOMAIN-CONTAINING PROTEIN"/>
    <property type="match status" value="1"/>
</dbReference>
<dbReference type="SUPFAM" id="SSF49764">
    <property type="entry name" value="HSP20-like chaperones"/>
    <property type="match status" value="2"/>
</dbReference>
<accession>A0A8J2S8Y9</accession>
<dbReference type="InterPro" id="IPR008978">
    <property type="entry name" value="HSP20-like_chaperone"/>
</dbReference>
<dbReference type="GO" id="GO:0005634">
    <property type="term" value="C:nucleus"/>
    <property type="evidence" value="ECO:0007669"/>
    <property type="project" value="TreeGrafter"/>
</dbReference>
<dbReference type="Gene3D" id="2.60.40.790">
    <property type="match status" value="2"/>
</dbReference>
<feature type="domain" description="CS" evidence="2">
    <location>
        <begin position="83"/>
        <end position="172"/>
    </location>
</feature>
<feature type="region of interest" description="Disordered" evidence="1">
    <location>
        <begin position="1"/>
        <end position="21"/>
    </location>
</feature>
<evidence type="ECO:0000313" key="4">
    <source>
        <dbReference type="Proteomes" id="UP000789595"/>
    </source>
</evidence>
<dbReference type="AlphaFoldDB" id="A0A8J2S8Y9"/>
<feature type="compositionally biased region" description="Low complexity" evidence="1">
    <location>
        <begin position="1"/>
        <end position="13"/>
    </location>
</feature>
<gene>
    <name evidence="3" type="ORF">PECAL_1P24710</name>
</gene>
<feature type="region of interest" description="Disordered" evidence="1">
    <location>
        <begin position="425"/>
        <end position="455"/>
    </location>
</feature>
<comment type="caution">
    <text evidence="3">The sequence shown here is derived from an EMBL/GenBank/DDBJ whole genome shotgun (WGS) entry which is preliminary data.</text>
</comment>
<sequence length="591" mass="66600">MAAPDAAPAPVAVKSIKGEKKKQVRDATADLYAQHAPTTPDGAMRAIWQKPSEIRRHERELFKRFASDVKPKETMGLSPKHAPLSNCYGWTQSRDFVIVVVWLQGPSDDVTVEINNNKMLVQTEGYTPVIDRQLFSQVDERVDVETVAWDKLDLMALKLTKKDTGIIWDALFAGDWRLLRAVDAASYEALPDPSDPLTYCISVFVPEHCLRSDIDVDVTAQYVSVRIREWTEWRRHFKYPCRATEAVWELGWEKPIEEEQEQRWSVGEDAYRPTSLHRRRRVVQITVGFADLPRKRVVYDRRHGELVELGLDSDVKDAPPSAFRADVIDGDLATRTLFVEHEDGMLCGAVAEVASHLDAPEAYPLPRLSAVAQALLSHIPAADRNLYEFGGENQVEPVDQWRAAASYDAELAWCERVGRDFDNGDERRIEEESEDEDTVVVEELPPPPLQRPKCGMLGAEPVRVLTGRRASEKAWPLTRSLASGRDAWPAERLADYAFDAGKKTVKVYVRVPFAVTDESVFAEFDDELRLEVVDVAASTRYYFRVALAHAVSKQHCKAAAKRGDVVVTLRKADPEDAWLTLASTEVAGNYF</sequence>
<keyword evidence="4" id="KW-1185">Reference proteome</keyword>
<dbReference type="Proteomes" id="UP000789595">
    <property type="component" value="Unassembled WGS sequence"/>
</dbReference>
<proteinExistence type="predicted"/>
<dbReference type="InterPro" id="IPR052289">
    <property type="entry name" value="Calcyclin-binding_UBL-bridge"/>
</dbReference>
<evidence type="ECO:0000259" key="2">
    <source>
        <dbReference type="PROSITE" id="PS51203"/>
    </source>
</evidence>
<feature type="compositionally biased region" description="Acidic residues" evidence="1">
    <location>
        <begin position="431"/>
        <end position="440"/>
    </location>
</feature>
<dbReference type="Pfam" id="PF04969">
    <property type="entry name" value="CS"/>
    <property type="match status" value="1"/>
</dbReference>
<name>A0A8J2S8Y9_9STRA</name>